<reference evidence="1 2" key="1">
    <citation type="submission" date="2018-06" db="EMBL/GenBank/DDBJ databases">
        <authorList>
            <consortium name="Pathogen Informatics"/>
            <person name="Doyle S."/>
        </authorList>
    </citation>
    <scope>NUCLEOTIDE SEQUENCE [LARGE SCALE GENOMIC DNA]</scope>
    <source>
        <strain evidence="1 2">NCTC5798</strain>
    </source>
</reference>
<evidence type="ECO:0000313" key="1">
    <source>
        <dbReference type="EMBL" id="SUI39708.1"/>
    </source>
</evidence>
<dbReference type="AlphaFoldDB" id="A0A379Y242"/>
<protein>
    <submittedName>
        <fullName evidence="1">Uncharacterized protein</fullName>
    </submittedName>
</protein>
<proteinExistence type="predicted"/>
<sequence>MKIVTELVSPIELQKGDRVEAHGALLEVMHIVESDCDVPGGVRVAACVSRVIGDTTGTIPRGWLETPEQMSARGANWAAELPAGLYWNIQGNAHARVSRVTN</sequence>
<accession>A0A379Y242</accession>
<dbReference type="EMBL" id="UGXK01000002">
    <property type="protein sequence ID" value="SUI39708.1"/>
    <property type="molecule type" value="Genomic_DNA"/>
</dbReference>
<name>A0A379Y242_SALET</name>
<evidence type="ECO:0000313" key="2">
    <source>
        <dbReference type="Proteomes" id="UP000255534"/>
    </source>
</evidence>
<organism evidence="1 2">
    <name type="scientific">Salmonella enterica I</name>
    <dbReference type="NCBI Taxonomy" id="59201"/>
    <lineage>
        <taxon>Bacteria</taxon>
        <taxon>Pseudomonadati</taxon>
        <taxon>Pseudomonadota</taxon>
        <taxon>Gammaproteobacteria</taxon>
        <taxon>Enterobacterales</taxon>
        <taxon>Enterobacteriaceae</taxon>
        <taxon>Salmonella</taxon>
    </lineage>
</organism>
<gene>
    <name evidence="1" type="ORF">NCTC5798_06150</name>
</gene>
<dbReference type="Proteomes" id="UP000255534">
    <property type="component" value="Unassembled WGS sequence"/>
</dbReference>